<keyword evidence="3" id="KW-0813">Transport</keyword>
<dbReference type="eggNOG" id="KOG1961">
    <property type="taxonomic scope" value="Eukaryota"/>
</dbReference>
<dbReference type="Proteomes" id="UP000053664">
    <property type="component" value="Unassembled WGS sequence"/>
</dbReference>
<evidence type="ECO:0000259" key="8">
    <source>
        <dbReference type="Pfam" id="PF20655"/>
    </source>
</evidence>
<comment type="similarity">
    <text evidence="2">Belongs to the VPS52 family.</text>
</comment>
<dbReference type="EMBL" id="KE361644">
    <property type="protein sequence ID" value="EPQ26611.1"/>
    <property type="molecule type" value="Genomic_DNA"/>
</dbReference>
<evidence type="ECO:0000256" key="5">
    <source>
        <dbReference type="ARBA" id="ARBA00023034"/>
    </source>
</evidence>
<evidence type="ECO:0000256" key="1">
    <source>
        <dbReference type="ARBA" id="ARBA00004601"/>
    </source>
</evidence>
<feature type="domain" description="Vps52 C-terminal" evidence="8">
    <location>
        <begin position="376"/>
        <end position="419"/>
    </location>
</feature>
<dbReference type="GO" id="GO:0042147">
    <property type="term" value="P:retrograde transport, endosome to Golgi"/>
    <property type="evidence" value="ECO:0007669"/>
    <property type="project" value="TreeGrafter"/>
</dbReference>
<evidence type="ECO:0000259" key="7">
    <source>
        <dbReference type="Pfam" id="PF04129"/>
    </source>
</evidence>
<dbReference type="Pfam" id="PF20655">
    <property type="entry name" value="Vps52_C"/>
    <property type="match status" value="1"/>
</dbReference>
<name>A0A061H7P1_9BASI</name>
<dbReference type="PANTHER" id="PTHR14190:SF7">
    <property type="entry name" value="VACUOLAR PROTEIN SORTING-ASSOCIATED PROTEIN 52 HOMOLOG"/>
    <property type="match status" value="1"/>
</dbReference>
<dbReference type="RefSeq" id="XP_007881658.1">
    <property type="nucleotide sequence ID" value="XM_007883467.1"/>
</dbReference>
<dbReference type="GO" id="GO:0005829">
    <property type="term" value="C:cytosol"/>
    <property type="evidence" value="ECO:0007669"/>
    <property type="project" value="GOC"/>
</dbReference>
<keyword evidence="4" id="KW-0653">Protein transport</keyword>
<proteinExistence type="inferred from homology"/>
<organism evidence="9 10">
    <name type="scientific">Pseudozyma flocculosa PF-1</name>
    <dbReference type="NCBI Taxonomy" id="1277687"/>
    <lineage>
        <taxon>Eukaryota</taxon>
        <taxon>Fungi</taxon>
        <taxon>Dikarya</taxon>
        <taxon>Basidiomycota</taxon>
        <taxon>Ustilaginomycotina</taxon>
        <taxon>Ustilaginomycetes</taxon>
        <taxon>Ustilaginales</taxon>
        <taxon>Ustilaginaceae</taxon>
        <taxon>Pseudozyma</taxon>
    </lineage>
</organism>
<dbReference type="GO" id="GO:0019905">
    <property type="term" value="F:syntaxin binding"/>
    <property type="evidence" value="ECO:0007669"/>
    <property type="project" value="TreeGrafter"/>
</dbReference>
<evidence type="ECO:0000256" key="6">
    <source>
        <dbReference type="SAM" id="MobiDB-lite"/>
    </source>
</evidence>
<comment type="subcellular location">
    <subcellularLocation>
        <location evidence="1">Golgi apparatus</location>
        <location evidence="1">trans-Golgi network</location>
    </subcellularLocation>
</comment>
<evidence type="ECO:0000313" key="10">
    <source>
        <dbReference type="Proteomes" id="UP000053664"/>
    </source>
</evidence>
<reference evidence="9 10" key="1">
    <citation type="journal article" date="2013" name="Plant Cell">
        <title>The transition from a phytopathogenic smut ancestor to an anamorphic biocontrol agent deciphered by comparative whole-genome analysis.</title>
        <authorList>
            <person name="Lefebvre F."/>
            <person name="Joly D.L."/>
            <person name="Labbe C."/>
            <person name="Teichmann B."/>
            <person name="Linning R."/>
            <person name="Belzile F."/>
            <person name="Bakkeren G."/>
            <person name="Belanger R.R."/>
        </authorList>
    </citation>
    <scope>NUCLEOTIDE SEQUENCE [LARGE SCALE GENOMIC DNA]</scope>
    <source>
        <strain evidence="9 10">PF-1</strain>
    </source>
</reference>
<dbReference type="InterPro" id="IPR007258">
    <property type="entry name" value="Vps52"/>
</dbReference>
<dbReference type="AlphaFoldDB" id="A0A061H7P1"/>
<accession>A0A061H7P1</accession>
<feature type="compositionally biased region" description="Basic and acidic residues" evidence="6">
    <location>
        <begin position="485"/>
        <end position="494"/>
    </location>
</feature>
<dbReference type="KEGG" id="pfp:PFL1_05932"/>
<dbReference type="GO" id="GO:0000938">
    <property type="term" value="C:GARP complex"/>
    <property type="evidence" value="ECO:0007669"/>
    <property type="project" value="TreeGrafter"/>
</dbReference>
<evidence type="ECO:0000256" key="2">
    <source>
        <dbReference type="ARBA" id="ARBA00008180"/>
    </source>
</evidence>
<protein>
    <submittedName>
        <fullName evidence="9">Uncharacterized protein</fullName>
    </submittedName>
</protein>
<dbReference type="InterPro" id="IPR048361">
    <property type="entry name" value="Vps52_C"/>
</dbReference>
<evidence type="ECO:0000313" key="9">
    <source>
        <dbReference type="EMBL" id="EPQ26611.1"/>
    </source>
</evidence>
<dbReference type="GO" id="GO:0006896">
    <property type="term" value="P:Golgi to vacuole transport"/>
    <property type="evidence" value="ECO:0007669"/>
    <property type="project" value="TreeGrafter"/>
</dbReference>
<dbReference type="PANTHER" id="PTHR14190">
    <property type="entry name" value="SUPPRESSOR OF ACTIN MUTATIONS 2/VACUOLAR PROTEIN SORTING 52"/>
    <property type="match status" value="1"/>
</dbReference>
<sequence>MDDARAELLASRAGHAAKLSSSSKSDIRALYLDAAQAQQHHQLQQDKRYIDLAPTFLSLHHQAAASTQLLDGLQSFLSTFQSDLSSLSSHISALQTTSQAIDTRLDARRQIETELAHFLSEISLSPRVVDLFFETEPDAKVELWKKAVRQLERVIEATKSGAPPLVAAAAAAAPDASSSQGGQPPSTEHQAVKEAREVAELCKNIVASKLRAFLLAPYAAIRSSVTTNVQVLQTSILLQHHRPFYAFLARQMPRVAIDVQRTYVAAARLYFETAFRRYARSFGVIKSRWSETAGGLITDPHSASSSSSSSSSGAYGLGSASSAGAAAMAFLSRPSSASSQAARGVASDGKGTAGPADPWELDVARLDNARLDGPGIVLGYMADDSSFRASPESLFRAISLVMVDNSCSEYTFLVRFFENLQDDTVVVVAPTPSALKAAAGDGSNGGALGDDGSRAGTAPGDEDAEPEAAAAEPEPEPSVVQLSRSEQRQMKGRGASDEIFKQVLEPALSTWTTFTKSLLTPAPPLLSLLTMLRLNETLLKLVESRGCSTPLVESALMGFKIQAFPILKRQFDEQIEALRRFNAGSGGGGGGADAGGGGGAGLMKGMFRVVASAGGGAASADATGTGRDEGVKMVARRYASLFSRMVYLFEDDEDDGLFNNMMRLRNELEKSITSSRSPSSSTMKYDIILKGLEMGPASTSLPRIQAEISHWTESVRSAGMHQSA</sequence>
<gene>
    <name evidence="9" type="ORF">PFL1_05932</name>
</gene>
<dbReference type="Pfam" id="PF04129">
    <property type="entry name" value="Vps52_CC"/>
    <property type="match status" value="1"/>
</dbReference>
<dbReference type="GO" id="GO:0015031">
    <property type="term" value="P:protein transport"/>
    <property type="evidence" value="ECO:0007669"/>
    <property type="project" value="UniProtKB-KW"/>
</dbReference>
<evidence type="ECO:0000256" key="3">
    <source>
        <dbReference type="ARBA" id="ARBA00022448"/>
    </source>
</evidence>
<evidence type="ECO:0000256" key="4">
    <source>
        <dbReference type="ARBA" id="ARBA00022927"/>
    </source>
</evidence>
<feature type="domain" description="Vps52 coiled-coil" evidence="7">
    <location>
        <begin position="56"/>
        <end position="248"/>
    </location>
</feature>
<dbReference type="GeneID" id="19320014"/>
<keyword evidence="5" id="KW-0333">Golgi apparatus</keyword>
<dbReference type="OrthoDB" id="19482at2759"/>
<dbReference type="GO" id="GO:0032456">
    <property type="term" value="P:endocytic recycling"/>
    <property type="evidence" value="ECO:0007669"/>
    <property type="project" value="TreeGrafter"/>
</dbReference>
<feature type="region of interest" description="Disordered" evidence="6">
    <location>
        <begin position="437"/>
        <end position="494"/>
    </location>
</feature>
<dbReference type="HOGENOM" id="CLU_029212_0_0_1"/>
<dbReference type="InterPro" id="IPR048319">
    <property type="entry name" value="Vps52_CC"/>
</dbReference>